<feature type="region of interest" description="Disordered" evidence="1">
    <location>
        <begin position="1"/>
        <end position="59"/>
    </location>
</feature>
<evidence type="ECO:0000313" key="3">
    <source>
        <dbReference type="Proteomes" id="UP000249304"/>
    </source>
</evidence>
<dbReference type="AlphaFoldDB" id="A0A2W2EJ77"/>
<name>A0A2W2EJ77_9ACTN</name>
<reference evidence="2 3" key="1">
    <citation type="submission" date="2018-01" db="EMBL/GenBank/DDBJ databases">
        <title>Draft genome sequence of Nonomuraea sp. KC333.</title>
        <authorList>
            <person name="Sahin N."/>
            <person name="Saygin H."/>
            <person name="Ay H."/>
        </authorList>
    </citation>
    <scope>NUCLEOTIDE SEQUENCE [LARGE SCALE GENOMIC DNA]</scope>
    <source>
        <strain evidence="2 3">KC333</strain>
    </source>
</reference>
<dbReference type="SUPFAM" id="SSF52540">
    <property type="entry name" value="P-loop containing nucleoside triphosphate hydrolases"/>
    <property type="match status" value="1"/>
</dbReference>
<dbReference type="InterPro" id="IPR027417">
    <property type="entry name" value="P-loop_NTPase"/>
</dbReference>
<gene>
    <name evidence="2" type="ORF">C1J01_04010</name>
</gene>
<sequence>MFRRRAAPRPGPARPPAGPHLRPGGDVTSSEMPGRNRTSPPFGRRPGARGYGGRGGGRVPYVEAPPEWRGTTVQVCGLWPFGVGSSTPAIGVPLGRELTGGATLCCDPISWFARAGLIHNPSELVLGKPGLGKSTLVRRQVVGLAGYGVIPLVLGDLKPDYTDLIAAMGGQIIKLGRGLGALNVLDPGEIGAAAARLSGLDRERLLADAHGRRLNAVAALITIVRGRPVADTERTILSAALRVLDERHHGVPILPDLIHVIDVGPDPVRAVTLARGSDERYRHVVDPLHASLLGLLDGPLGDAFARATTTPIRLDTPAGICIDISGIDEADQELQAAVLLACWSEGFGAIEAANALADAQLAPQRRFWVVLDELWRVLRAGRGLVDRVDALTRLNRQRGVGQAMITHTMSDLLALTEEADRLKARGFAERAGLIICGGLPEAEMASLTQVVRMSAHEQRMIVDWSTPPSWDSARDRDGEPPGRGKFLVKVGGRPGIPVHIDLTPAELAVNDTNKRWALSTTRQV</sequence>
<dbReference type="Proteomes" id="UP000249304">
    <property type="component" value="Unassembled WGS sequence"/>
</dbReference>
<accession>A0A2W2EJ77</accession>
<dbReference type="EMBL" id="POUD01000009">
    <property type="protein sequence ID" value="PZG22403.1"/>
    <property type="molecule type" value="Genomic_DNA"/>
</dbReference>
<comment type="caution">
    <text evidence="2">The sequence shown here is derived from an EMBL/GenBank/DDBJ whole genome shotgun (WGS) entry which is preliminary data.</text>
</comment>
<protein>
    <submittedName>
        <fullName evidence="2">ATP/GTP-binding protein</fullName>
    </submittedName>
</protein>
<keyword evidence="3" id="KW-1185">Reference proteome</keyword>
<feature type="compositionally biased region" description="Pro residues" evidence="1">
    <location>
        <begin position="9"/>
        <end position="18"/>
    </location>
</feature>
<evidence type="ECO:0000313" key="2">
    <source>
        <dbReference type="EMBL" id="PZG22403.1"/>
    </source>
</evidence>
<feature type="compositionally biased region" description="Polar residues" evidence="1">
    <location>
        <begin position="27"/>
        <end position="39"/>
    </location>
</feature>
<dbReference type="Gene3D" id="3.40.50.300">
    <property type="entry name" value="P-loop containing nucleotide triphosphate hydrolases"/>
    <property type="match status" value="1"/>
</dbReference>
<evidence type="ECO:0000256" key="1">
    <source>
        <dbReference type="SAM" id="MobiDB-lite"/>
    </source>
</evidence>
<organism evidence="2 3">
    <name type="scientific">Nonomuraea aridisoli</name>
    <dbReference type="NCBI Taxonomy" id="2070368"/>
    <lineage>
        <taxon>Bacteria</taxon>
        <taxon>Bacillati</taxon>
        <taxon>Actinomycetota</taxon>
        <taxon>Actinomycetes</taxon>
        <taxon>Streptosporangiales</taxon>
        <taxon>Streptosporangiaceae</taxon>
        <taxon>Nonomuraea</taxon>
    </lineage>
</organism>
<proteinExistence type="predicted"/>
<dbReference type="OrthoDB" id="9804380at2"/>
<feature type="compositionally biased region" description="Gly residues" evidence="1">
    <location>
        <begin position="49"/>
        <end position="58"/>
    </location>
</feature>